<gene>
    <name evidence="1" type="ORF">H1BulkLitter4111_000001</name>
</gene>
<accession>A0A514CZT4</accession>
<proteinExistence type="predicted"/>
<evidence type="ECO:0008006" key="2">
    <source>
        <dbReference type="Google" id="ProtNLM"/>
    </source>
</evidence>
<sequence>MAQQTKRRDLPWKGWKGVLHGTTKDNPDYVIHVESGHAGFMGKQETLSENHPSWLARKRGSIQGDAGGDFLMKKQYVETPESAVFRSAKASYRDTLHTGYNMKMSFTGGSIPSGIPANPWPAYQNSSNAGLDAWGAKAISICKPDSRVANAATTLIELYREGLPHLMGAATWEARALSAKAAGNDYLNVEFGYKPLANDIAKFAYGVIYFDKVVRQMQRDLGRVVRRRYSFPPIVSTDTQLVREPATPAYIPSSTICDTVFPNTAGRTYQTTVTTVNRWFSGAFTNYAPPVPEGYGRVDAATKLLGLDLTPEVLWEVMPWSWAVDWFSDAGSVISNFQAFKIDGLVMRYGYVMEHVVSKRTYYHTGPTGSCFGDSVYPTSMVFVTETKARRRANPYGFGLTDAGLTGRQKTILGALGITKSR</sequence>
<dbReference type="EMBL" id="MN032992">
    <property type="protein sequence ID" value="QDH86871.1"/>
    <property type="molecule type" value="Genomic_RNA"/>
</dbReference>
<evidence type="ECO:0000313" key="1">
    <source>
        <dbReference type="EMBL" id="QDH86871.1"/>
    </source>
</evidence>
<name>A0A514CZT4_9VIRU</name>
<protein>
    <recommendedName>
        <fullName evidence="2">Maturation</fullName>
    </recommendedName>
</protein>
<reference evidence="1" key="1">
    <citation type="submission" date="2019-05" db="EMBL/GenBank/DDBJ databases">
        <title>Metatranscriptomic reconstruction reveals RNA viruses with the potential to shape carbon cycling in soil.</title>
        <authorList>
            <person name="Starr E.P."/>
            <person name="Nuccio E."/>
            <person name="Pett-Ridge J."/>
            <person name="Banfield J.F."/>
            <person name="Firestone M.K."/>
        </authorList>
    </citation>
    <scope>NUCLEOTIDE SEQUENCE</scope>
    <source>
        <strain evidence="1">H1_Bulk_Litter_4_scaffold_111</strain>
    </source>
</reference>
<organism evidence="1">
    <name type="scientific">Leviviridae sp</name>
    <dbReference type="NCBI Taxonomy" id="2027243"/>
    <lineage>
        <taxon>Viruses</taxon>
        <taxon>Riboviria</taxon>
        <taxon>Orthornavirae</taxon>
        <taxon>Lenarviricota</taxon>
        <taxon>Leviviricetes</taxon>
        <taxon>Norzivirales</taxon>
        <taxon>Fiersviridae</taxon>
    </lineage>
</organism>